<accession>A0A5N4VZJ7</accession>
<protein>
    <submittedName>
        <fullName evidence="1">Uncharacterized protein</fullName>
    </submittedName>
</protein>
<evidence type="ECO:0000313" key="2">
    <source>
        <dbReference type="Proteomes" id="UP000325788"/>
    </source>
</evidence>
<comment type="caution">
    <text evidence="1">The sequence shown here is derived from an EMBL/GenBank/DDBJ whole genome shotgun (WGS) entry which is preliminary data.</text>
</comment>
<name>A0A5N4VZJ7_9GAMM</name>
<gene>
    <name evidence="1" type="ORF">F4W09_16860</name>
</gene>
<proteinExistence type="predicted"/>
<dbReference type="InterPro" id="IPR045445">
    <property type="entry name" value="DUF6502"/>
</dbReference>
<sequence>MPQNTESTLEYSLKVMSELVHWLVKSGVGHAEFSASLRVLFYNESIKELDFLDQKKTDSSISLLAGLNRRDVSSFRIENGGHHKVIQSFTDTLPISVPARVIGLWVYKKLPKVLSIVGAENSFEYLVRQISTEKHPRSILSELKRLGLVSEANGNVILHQESFTPLPEANATKQIFAENVADHIAAGVNNLTQHNNLFLEQALFANELSEESIDYLKEKTAELWEKFSKSILAEAIQRCKIDEGRLNANHRFRVGIYQYDEKDSSINEL</sequence>
<dbReference type="EMBL" id="VXLD01000025">
    <property type="protein sequence ID" value="KAB1851151.1"/>
    <property type="molecule type" value="Genomic_DNA"/>
</dbReference>
<dbReference type="Pfam" id="PF20112">
    <property type="entry name" value="DUF6502"/>
    <property type="match status" value="1"/>
</dbReference>
<reference evidence="1 2" key="1">
    <citation type="submission" date="2019-09" db="EMBL/GenBank/DDBJ databases">
        <title>Draft genome sequence of Acinetobacter tandoii W4-4-4 isolated from environmental water sample.</title>
        <authorList>
            <person name="Wee S.K."/>
            <person name="Yan B."/>
            <person name="Mustaffa S.B."/>
            <person name="Yap E.P.H."/>
        </authorList>
    </citation>
    <scope>NUCLEOTIDE SEQUENCE [LARGE SCALE GENOMIC DNA]</scope>
    <source>
        <strain evidence="1 2">W4-4-4</strain>
    </source>
</reference>
<evidence type="ECO:0000313" key="1">
    <source>
        <dbReference type="EMBL" id="KAB1851151.1"/>
    </source>
</evidence>
<dbReference type="AlphaFoldDB" id="A0A5N4VZJ7"/>
<organism evidence="1 2">
    <name type="scientific">Acinetobacter tandoii</name>
    <dbReference type="NCBI Taxonomy" id="202954"/>
    <lineage>
        <taxon>Bacteria</taxon>
        <taxon>Pseudomonadati</taxon>
        <taxon>Pseudomonadota</taxon>
        <taxon>Gammaproteobacteria</taxon>
        <taxon>Moraxellales</taxon>
        <taxon>Moraxellaceae</taxon>
        <taxon>Acinetobacter</taxon>
    </lineage>
</organism>
<dbReference type="Proteomes" id="UP000325788">
    <property type="component" value="Unassembled WGS sequence"/>
</dbReference>